<dbReference type="Gene3D" id="1.20.120.530">
    <property type="entry name" value="GntR ligand-binding domain-like"/>
    <property type="match status" value="1"/>
</dbReference>
<evidence type="ECO:0000256" key="1">
    <source>
        <dbReference type="ARBA" id="ARBA00023015"/>
    </source>
</evidence>
<reference evidence="5 6" key="1">
    <citation type="journal article" date="2012" name="Genet. Mol. Biol.">
        <title>Analysis of 16S rRNA and mxaF genes revealing insights into Methylobacterium niche-specific plant association.</title>
        <authorList>
            <person name="Dourado M.N."/>
            <person name="Andreote F.D."/>
            <person name="Dini-Andreote F."/>
            <person name="Conti R."/>
            <person name="Araujo J.M."/>
            <person name="Araujo W.L."/>
        </authorList>
    </citation>
    <scope>NUCLEOTIDE SEQUENCE [LARGE SCALE GENOMIC DNA]</scope>
    <source>
        <strain evidence="5 6">SR1.6/6</strain>
    </source>
</reference>
<gene>
    <name evidence="5" type="ORF">MMSR116_11650</name>
</gene>
<dbReference type="InterPro" id="IPR008920">
    <property type="entry name" value="TF_FadR/GntR_C"/>
</dbReference>
<dbReference type="SUPFAM" id="SSF48008">
    <property type="entry name" value="GntR ligand-binding domain-like"/>
    <property type="match status" value="1"/>
</dbReference>
<keyword evidence="2" id="KW-0238">DNA-binding</keyword>
<dbReference type="Gene3D" id="1.10.10.10">
    <property type="entry name" value="Winged helix-like DNA-binding domain superfamily/Winged helix DNA-binding domain"/>
    <property type="match status" value="1"/>
</dbReference>
<dbReference type="SMART" id="SM00895">
    <property type="entry name" value="FCD"/>
    <property type="match status" value="1"/>
</dbReference>
<dbReference type="InterPro" id="IPR011711">
    <property type="entry name" value="GntR_C"/>
</dbReference>
<keyword evidence="1" id="KW-0805">Transcription regulation</keyword>
<evidence type="ECO:0000259" key="4">
    <source>
        <dbReference type="PROSITE" id="PS50949"/>
    </source>
</evidence>
<evidence type="ECO:0000256" key="2">
    <source>
        <dbReference type="ARBA" id="ARBA00023125"/>
    </source>
</evidence>
<dbReference type="Pfam" id="PF07729">
    <property type="entry name" value="FCD"/>
    <property type="match status" value="1"/>
</dbReference>
<dbReference type="PANTHER" id="PTHR43537">
    <property type="entry name" value="TRANSCRIPTIONAL REGULATOR, GNTR FAMILY"/>
    <property type="match status" value="1"/>
</dbReference>
<dbReference type="KEGG" id="mmes:MMSR116_11650"/>
<dbReference type="Pfam" id="PF00392">
    <property type="entry name" value="GntR"/>
    <property type="match status" value="1"/>
</dbReference>
<sequence>MNKIRAIQPDTLRQKVEDAVREAITSGVYAPGERLIERELCEGLGVSRASVREALRKLEAEKLVHTVPHKGPVVASISVEEARQLYALRAVLEGYAAHEFAAQASNAAIAEFGQAAGHLREAADSGDTDRVLRAKGALYDVMLSHCGNALVREILRGFYSRINLLRATSLMHPERLPHSLAEIDALVEAFRARDAAKAEQLARLHVTNACEVALKQLAFRIRQQALDAAS</sequence>
<dbReference type="AlphaFoldDB" id="A0A6B9FIT3"/>
<dbReference type="PANTHER" id="PTHR43537:SF24">
    <property type="entry name" value="GLUCONATE OPERON TRANSCRIPTIONAL REPRESSOR"/>
    <property type="match status" value="1"/>
</dbReference>
<dbReference type="PRINTS" id="PR00035">
    <property type="entry name" value="HTHGNTR"/>
</dbReference>
<feature type="domain" description="HTH gntR-type" evidence="4">
    <location>
        <begin position="10"/>
        <end position="77"/>
    </location>
</feature>
<dbReference type="Proteomes" id="UP000012488">
    <property type="component" value="Chromosome"/>
</dbReference>
<evidence type="ECO:0000313" key="5">
    <source>
        <dbReference type="EMBL" id="QGY02453.1"/>
    </source>
</evidence>
<dbReference type="OrthoDB" id="9788098at2"/>
<dbReference type="EMBL" id="CP043538">
    <property type="protein sequence ID" value="QGY02453.1"/>
    <property type="molecule type" value="Genomic_DNA"/>
</dbReference>
<reference evidence="5 6" key="2">
    <citation type="journal article" date="2013" name="Genome Announc.">
        <title>Draft Genome Sequence of Methylobacterium mesophilicum Strain SR1.6/6, Isolated from Citrus sinensis.</title>
        <authorList>
            <person name="Marinho Almeida D."/>
            <person name="Dini-Andreote F."/>
            <person name="Camargo Neves A.A."/>
            <person name="Juca Ramos R.T."/>
            <person name="Andreote F.D."/>
            <person name="Carneiro A.R."/>
            <person name="Oliveira de Souza Lima A."/>
            <person name="Caracciolo Gomes de Sa P.H."/>
            <person name="Ribeiro Barbosa M.S."/>
            <person name="Araujo W.L."/>
            <person name="Silva A."/>
        </authorList>
    </citation>
    <scope>NUCLEOTIDE SEQUENCE [LARGE SCALE GENOMIC DNA]</scope>
    <source>
        <strain evidence="5 6">SR1.6/6</strain>
    </source>
</reference>
<evidence type="ECO:0000313" key="6">
    <source>
        <dbReference type="Proteomes" id="UP000012488"/>
    </source>
</evidence>
<dbReference type="CDD" id="cd07377">
    <property type="entry name" value="WHTH_GntR"/>
    <property type="match status" value="1"/>
</dbReference>
<dbReference type="RefSeq" id="WP_010683017.1">
    <property type="nucleotide sequence ID" value="NZ_CP043538.1"/>
</dbReference>
<dbReference type="InterPro" id="IPR000524">
    <property type="entry name" value="Tscrpt_reg_HTH_GntR"/>
</dbReference>
<evidence type="ECO:0000256" key="3">
    <source>
        <dbReference type="ARBA" id="ARBA00023163"/>
    </source>
</evidence>
<dbReference type="InterPro" id="IPR036390">
    <property type="entry name" value="WH_DNA-bd_sf"/>
</dbReference>
<accession>A0A6B9FIT3</accession>
<dbReference type="PROSITE" id="PS50949">
    <property type="entry name" value="HTH_GNTR"/>
    <property type="match status" value="1"/>
</dbReference>
<proteinExistence type="predicted"/>
<name>A0A6B9FIT3_9HYPH</name>
<dbReference type="SUPFAM" id="SSF46785">
    <property type="entry name" value="Winged helix' DNA-binding domain"/>
    <property type="match status" value="1"/>
</dbReference>
<keyword evidence="3" id="KW-0804">Transcription</keyword>
<dbReference type="SMART" id="SM00345">
    <property type="entry name" value="HTH_GNTR"/>
    <property type="match status" value="1"/>
</dbReference>
<dbReference type="GO" id="GO:0003700">
    <property type="term" value="F:DNA-binding transcription factor activity"/>
    <property type="evidence" value="ECO:0007669"/>
    <property type="project" value="InterPro"/>
</dbReference>
<dbReference type="GO" id="GO:0003677">
    <property type="term" value="F:DNA binding"/>
    <property type="evidence" value="ECO:0007669"/>
    <property type="project" value="UniProtKB-KW"/>
</dbReference>
<organism evidence="5 6">
    <name type="scientific">Methylobacterium mesophilicum SR1.6/6</name>
    <dbReference type="NCBI Taxonomy" id="908290"/>
    <lineage>
        <taxon>Bacteria</taxon>
        <taxon>Pseudomonadati</taxon>
        <taxon>Pseudomonadota</taxon>
        <taxon>Alphaproteobacteria</taxon>
        <taxon>Hyphomicrobiales</taxon>
        <taxon>Methylobacteriaceae</taxon>
        <taxon>Methylobacterium</taxon>
    </lineage>
</organism>
<dbReference type="InterPro" id="IPR036388">
    <property type="entry name" value="WH-like_DNA-bd_sf"/>
</dbReference>
<protein>
    <submittedName>
        <fullName evidence="5">GntR family transcriptional regulator</fullName>
    </submittedName>
</protein>